<dbReference type="KEGG" id="toy:FO059_00865"/>
<dbReference type="OrthoDB" id="2356263at2"/>
<dbReference type="InterPro" id="IPR001647">
    <property type="entry name" value="HTH_TetR"/>
</dbReference>
<evidence type="ECO:0000313" key="4">
    <source>
        <dbReference type="Proteomes" id="UP000317344"/>
    </source>
</evidence>
<accession>A0A516X8D2</accession>
<proteinExistence type="predicted"/>
<sequence>MALIEAAERIVAERGIAALTVKDVQLAARQANRSAVRYHFGSRNDLLEAVLELRMRPVDKKRQEMLDRIGRSDDPPQARQAVEALVCPLAAETLGRADSRYARFLVQALLDPVLAEIVQKHLRAESFRMVQKLLIGLCPVGEPAAGWRANNIVKLNMITLATQEGLGTRRPESAVVVADLITSCVALLNAPASEAMDLQSGDTR</sequence>
<name>A0A516X8D2_9ACTN</name>
<dbReference type="GO" id="GO:0003677">
    <property type="term" value="F:DNA binding"/>
    <property type="evidence" value="ECO:0007669"/>
    <property type="project" value="UniProtKB-KW"/>
</dbReference>
<dbReference type="EMBL" id="CP041765">
    <property type="protein sequence ID" value="QDQ98901.1"/>
    <property type="molecule type" value="Genomic_DNA"/>
</dbReference>
<feature type="domain" description="HTH tetR-type" evidence="2">
    <location>
        <begin position="3"/>
        <end position="50"/>
    </location>
</feature>
<dbReference type="Gene3D" id="1.10.357.10">
    <property type="entry name" value="Tetracycline Repressor, domain 2"/>
    <property type="match status" value="1"/>
</dbReference>
<dbReference type="Proteomes" id="UP000317344">
    <property type="component" value="Chromosome"/>
</dbReference>
<evidence type="ECO:0000313" key="3">
    <source>
        <dbReference type="EMBL" id="QDQ98901.1"/>
    </source>
</evidence>
<dbReference type="InterPro" id="IPR009057">
    <property type="entry name" value="Homeodomain-like_sf"/>
</dbReference>
<reference evidence="3 4" key="1">
    <citation type="submission" date="2019-07" db="EMBL/GenBank/DDBJ databases">
        <title>Tomitella cavernea sp. nov., an actinomycete isolated from soil.</title>
        <authorList>
            <person name="Cheng J."/>
        </authorList>
    </citation>
    <scope>NUCLEOTIDE SEQUENCE [LARGE SCALE GENOMIC DNA]</scope>
    <source>
        <strain evidence="3 4">HY188</strain>
    </source>
</reference>
<keyword evidence="4" id="KW-1185">Reference proteome</keyword>
<dbReference type="AlphaFoldDB" id="A0A516X8D2"/>
<organism evidence="3 4">
    <name type="scientific">Tomitella fengzijianii</name>
    <dbReference type="NCBI Taxonomy" id="2597660"/>
    <lineage>
        <taxon>Bacteria</taxon>
        <taxon>Bacillati</taxon>
        <taxon>Actinomycetota</taxon>
        <taxon>Actinomycetes</taxon>
        <taxon>Mycobacteriales</taxon>
        <taxon>Tomitella</taxon>
    </lineage>
</organism>
<protein>
    <submittedName>
        <fullName evidence="3">TetR/AcrR family transcriptional regulator</fullName>
    </submittedName>
</protein>
<keyword evidence="1" id="KW-0238">DNA-binding</keyword>
<dbReference type="SUPFAM" id="SSF46689">
    <property type="entry name" value="Homeodomain-like"/>
    <property type="match status" value="1"/>
</dbReference>
<reference evidence="3 4" key="2">
    <citation type="submission" date="2019-07" db="EMBL/GenBank/DDBJ databases">
        <authorList>
            <person name="Huang Y."/>
        </authorList>
    </citation>
    <scope>NUCLEOTIDE SEQUENCE [LARGE SCALE GENOMIC DNA]</scope>
    <source>
        <strain evidence="3 4">HY188</strain>
    </source>
</reference>
<gene>
    <name evidence="3" type="ORF">FO059_00865</name>
</gene>
<evidence type="ECO:0000259" key="2">
    <source>
        <dbReference type="Pfam" id="PF00440"/>
    </source>
</evidence>
<dbReference type="Pfam" id="PF00440">
    <property type="entry name" value="TetR_N"/>
    <property type="match status" value="1"/>
</dbReference>
<evidence type="ECO:0000256" key="1">
    <source>
        <dbReference type="ARBA" id="ARBA00023125"/>
    </source>
</evidence>